<dbReference type="AlphaFoldDB" id="A0A150LHK9"/>
<organism evidence="1 2">
    <name type="scientific">Saccharococcus caldoxylosilyticus</name>
    <dbReference type="NCBI Taxonomy" id="81408"/>
    <lineage>
        <taxon>Bacteria</taxon>
        <taxon>Bacillati</taxon>
        <taxon>Bacillota</taxon>
        <taxon>Bacilli</taxon>
        <taxon>Bacillales</taxon>
        <taxon>Anoxybacillaceae</taxon>
        <taxon>Saccharococcus</taxon>
    </lineage>
</organism>
<proteinExistence type="predicted"/>
<protein>
    <submittedName>
        <fullName evidence="1">Uncharacterized protein</fullName>
    </submittedName>
</protein>
<evidence type="ECO:0000313" key="2">
    <source>
        <dbReference type="Proteomes" id="UP000075455"/>
    </source>
</evidence>
<evidence type="ECO:0000313" key="1">
    <source>
        <dbReference type="EMBL" id="KYD11724.1"/>
    </source>
</evidence>
<reference evidence="1 2" key="1">
    <citation type="submission" date="2016-01" db="EMBL/GenBank/DDBJ databases">
        <title>Draft Genome Sequences of Seven Thermophilic Sporeformers Isolated from Foods.</title>
        <authorList>
            <person name="Berendsen E.M."/>
            <person name="Wells-Bennik M.H."/>
            <person name="Krawcyk A.O."/>
            <person name="De Jong A."/>
            <person name="Holsappel S."/>
            <person name="Eijlander R.T."/>
            <person name="Kuipers O.P."/>
        </authorList>
    </citation>
    <scope>NUCLEOTIDE SEQUENCE [LARGE SCALE GENOMIC DNA]</scope>
    <source>
        <strain evidence="1 2">B4119</strain>
    </source>
</reference>
<accession>A0A150LHK9</accession>
<name>A0A150LHK9_9BACL</name>
<sequence length="46" mass="5272">MKNNNTVKQEKEVNGRDIILGVAGEWAVQFYVQYSVCHAYSFSISF</sequence>
<gene>
    <name evidence="1" type="ORF">B4119_4191</name>
</gene>
<dbReference type="EMBL" id="LQYS01000072">
    <property type="protein sequence ID" value="KYD11724.1"/>
    <property type="molecule type" value="Genomic_DNA"/>
</dbReference>
<comment type="caution">
    <text evidence="1">The sequence shown here is derived from an EMBL/GenBank/DDBJ whole genome shotgun (WGS) entry which is preliminary data.</text>
</comment>
<dbReference type="Proteomes" id="UP000075455">
    <property type="component" value="Unassembled WGS sequence"/>
</dbReference>